<name>A0ABW5W369_9MICO</name>
<evidence type="ECO:0000256" key="1">
    <source>
        <dbReference type="SAM" id="MobiDB-lite"/>
    </source>
</evidence>
<gene>
    <name evidence="2" type="ORF">ACFS27_29250</name>
</gene>
<evidence type="ECO:0000313" key="3">
    <source>
        <dbReference type="Proteomes" id="UP001597479"/>
    </source>
</evidence>
<comment type="caution">
    <text evidence="2">The sequence shown here is derived from an EMBL/GenBank/DDBJ whole genome shotgun (WGS) entry which is preliminary data.</text>
</comment>
<organism evidence="2 3">
    <name type="scientific">Promicromonospora vindobonensis</name>
    <dbReference type="NCBI Taxonomy" id="195748"/>
    <lineage>
        <taxon>Bacteria</taxon>
        <taxon>Bacillati</taxon>
        <taxon>Actinomycetota</taxon>
        <taxon>Actinomycetes</taxon>
        <taxon>Micrococcales</taxon>
        <taxon>Promicromonosporaceae</taxon>
        <taxon>Promicromonospora</taxon>
    </lineage>
</organism>
<feature type="compositionally biased region" description="Low complexity" evidence="1">
    <location>
        <begin position="61"/>
        <end position="77"/>
    </location>
</feature>
<dbReference type="EMBL" id="JBHUOG010000002">
    <property type="protein sequence ID" value="MFD2797676.1"/>
    <property type="molecule type" value="Genomic_DNA"/>
</dbReference>
<proteinExistence type="predicted"/>
<accession>A0ABW5W369</accession>
<feature type="region of interest" description="Disordered" evidence="1">
    <location>
        <begin position="39"/>
        <end position="110"/>
    </location>
</feature>
<keyword evidence="3" id="KW-1185">Reference proteome</keyword>
<reference evidence="3" key="1">
    <citation type="journal article" date="2019" name="Int. J. Syst. Evol. Microbiol.">
        <title>The Global Catalogue of Microorganisms (GCM) 10K type strain sequencing project: providing services to taxonomists for standard genome sequencing and annotation.</title>
        <authorList>
            <consortium name="The Broad Institute Genomics Platform"/>
            <consortium name="The Broad Institute Genome Sequencing Center for Infectious Disease"/>
            <person name="Wu L."/>
            <person name="Ma J."/>
        </authorList>
    </citation>
    <scope>NUCLEOTIDE SEQUENCE [LARGE SCALE GENOMIC DNA]</scope>
    <source>
        <strain evidence="3">CCM 7044</strain>
    </source>
</reference>
<protein>
    <recommendedName>
        <fullName evidence="4">Secreted protein</fullName>
    </recommendedName>
</protein>
<evidence type="ECO:0008006" key="4">
    <source>
        <dbReference type="Google" id="ProtNLM"/>
    </source>
</evidence>
<dbReference type="Proteomes" id="UP001597479">
    <property type="component" value="Unassembled WGS sequence"/>
</dbReference>
<evidence type="ECO:0000313" key="2">
    <source>
        <dbReference type="EMBL" id="MFD2797676.1"/>
    </source>
</evidence>
<dbReference type="RefSeq" id="WP_377190901.1">
    <property type="nucleotide sequence ID" value="NZ_JBHUOG010000002.1"/>
</dbReference>
<sequence length="224" mass="22073">MKIRRMDRSGGTARHLDRAGAVVLGLGVTAALALSGCAQSDVGGSEAGDSAAATSTTPEESGTASPSPSDSASPSDGTGKDDQLPQAADMEVEAGSSGRGLPPGVEGSTDSTVGVAWAPVEGLLYVVTNGSSSCPTFAEPEATIGSGGKAPGVAAADGLLAVQLIPPSDGICTMDFVPTTTVVEVPAESDTGQPVPVMLGEKGKVELQPRAAEGEPGPVTWLDS</sequence>